<protein>
    <submittedName>
        <fullName evidence="1">Uncharacterized protein</fullName>
    </submittedName>
</protein>
<accession>A0ABS5FQ92</accession>
<evidence type="ECO:0000313" key="2">
    <source>
        <dbReference type="Proteomes" id="UP001315278"/>
    </source>
</evidence>
<evidence type="ECO:0000313" key="1">
    <source>
        <dbReference type="EMBL" id="MBR0798953.1"/>
    </source>
</evidence>
<keyword evidence="2" id="KW-1185">Reference proteome</keyword>
<proteinExistence type="predicted"/>
<dbReference type="Proteomes" id="UP001315278">
    <property type="component" value="Unassembled WGS sequence"/>
</dbReference>
<comment type="caution">
    <text evidence="1">The sequence shown here is derived from an EMBL/GenBank/DDBJ whole genome shotgun (WGS) entry which is preliminary data.</text>
</comment>
<sequence>MPGIFSRYYMHPRLTAIQHTVTNDEIRTKPESDMSDEEAADYYNRLRLRPTSVNPLVIDHETGEVVHEGAE</sequence>
<gene>
    <name evidence="1" type="ORF">JQ615_26545</name>
</gene>
<organism evidence="1 2">
    <name type="scientific">Bradyrhizobium jicamae</name>
    <dbReference type="NCBI Taxonomy" id="280332"/>
    <lineage>
        <taxon>Bacteria</taxon>
        <taxon>Pseudomonadati</taxon>
        <taxon>Pseudomonadota</taxon>
        <taxon>Alphaproteobacteria</taxon>
        <taxon>Hyphomicrobiales</taxon>
        <taxon>Nitrobacteraceae</taxon>
        <taxon>Bradyrhizobium</taxon>
    </lineage>
</organism>
<reference evidence="2" key="1">
    <citation type="journal article" date="2021" name="ISME J.">
        <title>Evolutionary origin and ecological implication of a unique nif island in free-living Bradyrhizobium lineages.</title>
        <authorList>
            <person name="Tao J."/>
        </authorList>
    </citation>
    <scope>NUCLEOTIDE SEQUENCE [LARGE SCALE GENOMIC DNA]</scope>
    <source>
        <strain evidence="2">SZCCT0434</strain>
    </source>
</reference>
<name>A0ABS5FQ92_9BRAD</name>
<dbReference type="EMBL" id="JAFCJH010000032">
    <property type="protein sequence ID" value="MBR0798953.1"/>
    <property type="molecule type" value="Genomic_DNA"/>
</dbReference>